<dbReference type="HOGENOM" id="CLU_198026_0_0_7"/>
<reference evidence="2" key="1">
    <citation type="submission" date="2009-01" db="EMBL/GenBank/DDBJ databases">
        <title>Complete sequence of Anaeromyxobacter dehalogenans 2CP-1.</title>
        <authorList>
            <consortium name="US DOE Joint Genome Institute"/>
            <person name="Lucas S."/>
            <person name="Copeland A."/>
            <person name="Lapidus A."/>
            <person name="Glavina del Rio T."/>
            <person name="Dalin E."/>
            <person name="Tice H."/>
            <person name="Bruce D."/>
            <person name="Goodwin L."/>
            <person name="Pitluck S."/>
            <person name="Saunders E."/>
            <person name="Brettin T."/>
            <person name="Detter J.C."/>
            <person name="Han C."/>
            <person name="Larimer F."/>
            <person name="Land M."/>
            <person name="Hauser L."/>
            <person name="Kyrpides N."/>
            <person name="Ovchinnikova G."/>
            <person name="Beliaev A.S."/>
            <person name="Richardson P."/>
        </authorList>
    </citation>
    <scope>NUCLEOTIDE SEQUENCE</scope>
    <source>
        <strain evidence="2">2CP-1</strain>
    </source>
</reference>
<keyword evidence="1" id="KW-0812">Transmembrane</keyword>
<keyword evidence="1" id="KW-1133">Transmembrane helix</keyword>
<accession>B8J736</accession>
<dbReference type="KEGG" id="acp:A2cp1_1884"/>
<feature type="transmembrane region" description="Helical" evidence="1">
    <location>
        <begin position="52"/>
        <end position="75"/>
    </location>
</feature>
<gene>
    <name evidence="2" type="ordered locus">A2cp1_1884</name>
</gene>
<keyword evidence="3" id="KW-1185">Reference proteome</keyword>
<evidence type="ECO:0000313" key="2">
    <source>
        <dbReference type="EMBL" id="ACL65226.1"/>
    </source>
</evidence>
<feature type="transmembrane region" description="Helical" evidence="1">
    <location>
        <begin position="12"/>
        <end position="31"/>
    </location>
</feature>
<sequence length="77" mass="7971">MEALLDPSKPLHWIVAAVLLVSGLVCAWIGVRDGFVRRRMPTSGGLLTGGKALAAGVLYVATGLAGVVGALLFALRR</sequence>
<dbReference type="EMBL" id="CP001359">
    <property type="protein sequence ID" value="ACL65226.1"/>
    <property type="molecule type" value="Genomic_DNA"/>
</dbReference>
<name>B8J736_ANAD2</name>
<protein>
    <submittedName>
        <fullName evidence="2">Uncharacterized protein</fullName>
    </submittedName>
</protein>
<keyword evidence="1" id="KW-0472">Membrane</keyword>
<proteinExistence type="predicted"/>
<dbReference type="AlphaFoldDB" id="B8J736"/>
<organism evidence="2 3">
    <name type="scientific">Anaeromyxobacter dehalogenans (strain ATCC BAA-258 / DSM 21875 / 2CP-1)</name>
    <dbReference type="NCBI Taxonomy" id="455488"/>
    <lineage>
        <taxon>Bacteria</taxon>
        <taxon>Pseudomonadati</taxon>
        <taxon>Myxococcota</taxon>
        <taxon>Myxococcia</taxon>
        <taxon>Myxococcales</taxon>
        <taxon>Cystobacterineae</taxon>
        <taxon>Anaeromyxobacteraceae</taxon>
        <taxon>Anaeromyxobacter</taxon>
    </lineage>
</organism>
<dbReference type="RefSeq" id="WP_012525850.1">
    <property type="nucleotide sequence ID" value="NC_011891.1"/>
</dbReference>
<dbReference type="Proteomes" id="UP000007089">
    <property type="component" value="Chromosome"/>
</dbReference>
<evidence type="ECO:0000256" key="1">
    <source>
        <dbReference type="SAM" id="Phobius"/>
    </source>
</evidence>
<evidence type="ECO:0000313" key="3">
    <source>
        <dbReference type="Proteomes" id="UP000007089"/>
    </source>
</evidence>